<sequence length="502" mass="55252">MNFDYIIIGAGSAGCVIANRLTADPKTKVLLLESGSPDKDPNIHAPSGWPATWQTESDWAYMTIPQKNAGNTPRYWPRGKTLGGSSSINGMIYIRGHHTDYDNWAYQGCQGWDYESVLPYFKKSERFEDGADDFHGDQGPLHVTSIKKPNPISYVAIEACKEMGLPTTDDFSKEIWGAGMNHITVTPEGERCSTAKAFLVPILDRENLTIITNANAQKLNFEGKKCTGVTYKKDEKLSIANASKEVILSAGTIGSPQLLMLSGIGNSDHLKEYDIDCIADIPGVGQNLHDHLLVSVIFEAKQQIPPPQANLLEAQLFWKSREHMLVPDLQPLFMGLPYYSPGFEGPENAFTLCAGLIRPVSRGEVKLNSNNPEDTPYLDPNYLGEKADYDALYEAVKLCQKLGYTDAMKEWTKEEVFPGKNASEKEIEEYIRNSCGTYHHMVGTCKMGIDSMSVVDPELKVHGISGLRVADASIMPSVTSGNTNAPTIMIGEKAADMIIENS</sequence>
<dbReference type="Pfam" id="PF05199">
    <property type="entry name" value="GMC_oxred_C"/>
    <property type="match status" value="1"/>
</dbReference>
<dbReference type="PIRSF" id="PIRSF000137">
    <property type="entry name" value="Alcohol_oxidase"/>
    <property type="match status" value="1"/>
</dbReference>
<reference evidence="8" key="1">
    <citation type="submission" date="2006-03" db="EMBL/GenBank/DDBJ databases">
        <authorList>
            <person name="Bowman J."/>
            <person name="Ferriera S."/>
            <person name="Johnson J."/>
            <person name="Kravitz S."/>
            <person name="Halpern A."/>
            <person name="Remington K."/>
            <person name="Beeson K."/>
            <person name="Tran B."/>
            <person name="Rogers Y.-H."/>
            <person name="Friedman R."/>
            <person name="Venter J.C."/>
        </authorList>
    </citation>
    <scope>NUCLEOTIDE SEQUENCE [LARGE SCALE GENOMIC DNA]</scope>
    <source>
        <strain evidence="8">ATCC 700755</strain>
    </source>
</reference>
<comment type="similarity">
    <text evidence="2 5">Belongs to the GMC oxidoreductase family.</text>
</comment>
<keyword evidence="4 5" id="KW-0274">FAD</keyword>
<protein>
    <submittedName>
        <fullName evidence="8">Choline dehydrogenase BetA</fullName>
    </submittedName>
</protein>
<dbReference type="PROSITE" id="PS00624">
    <property type="entry name" value="GMC_OXRED_2"/>
    <property type="match status" value="1"/>
</dbReference>
<evidence type="ECO:0000256" key="3">
    <source>
        <dbReference type="ARBA" id="ARBA00022630"/>
    </source>
</evidence>
<dbReference type="OrthoDB" id="9785276at2"/>
<dbReference type="Gene3D" id="3.30.560.10">
    <property type="entry name" value="Glucose Oxidase, domain 3"/>
    <property type="match status" value="1"/>
</dbReference>
<dbReference type="Pfam" id="PF00732">
    <property type="entry name" value="GMC_oxred_N"/>
    <property type="match status" value="1"/>
</dbReference>
<accession>K4IVT3</accession>
<dbReference type="PROSITE" id="PS00623">
    <property type="entry name" value="GMC_OXRED_1"/>
    <property type="match status" value="1"/>
</dbReference>
<dbReference type="GO" id="GO:0016614">
    <property type="term" value="F:oxidoreductase activity, acting on CH-OH group of donors"/>
    <property type="evidence" value="ECO:0007669"/>
    <property type="project" value="InterPro"/>
</dbReference>
<evidence type="ECO:0000259" key="7">
    <source>
        <dbReference type="PROSITE" id="PS00624"/>
    </source>
</evidence>
<reference evidence="8" key="2">
    <citation type="submission" date="2012-09" db="EMBL/GenBank/DDBJ databases">
        <title>The complete sequence of Psychroflexus torquis an extreme psychrophile from sea-ice that is stimulated by light.</title>
        <authorList>
            <person name="Feng S."/>
            <person name="Powell S.M."/>
            <person name="Bowman J.P."/>
        </authorList>
    </citation>
    <scope>NUCLEOTIDE SEQUENCE [LARGE SCALE GENOMIC DNA]</scope>
    <source>
        <strain evidence="8">ATCC 700755</strain>
    </source>
</reference>
<dbReference type="eggNOG" id="COG2303">
    <property type="taxonomic scope" value="Bacteria"/>
</dbReference>
<evidence type="ECO:0000256" key="5">
    <source>
        <dbReference type="RuleBase" id="RU003968"/>
    </source>
</evidence>
<evidence type="ECO:0000256" key="2">
    <source>
        <dbReference type="ARBA" id="ARBA00010790"/>
    </source>
</evidence>
<dbReference type="SUPFAM" id="SSF51905">
    <property type="entry name" value="FAD/NAD(P)-binding domain"/>
    <property type="match status" value="1"/>
</dbReference>
<dbReference type="Gene3D" id="3.50.50.60">
    <property type="entry name" value="FAD/NAD(P)-binding domain"/>
    <property type="match status" value="1"/>
</dbReference>
<dbReference type="KEGG" id="ptq:P700755_002851"/>
<evidence type="ECO:0000259" key="6">
    <source>
        <dbReference type="PROSITE" id="PS00623"/>
    </source>
</evidence>
<dbReference type="PANTHER" id="PTHR11552:SF147">
    <property type="entry name" value="CHOLINE DEHYDROGENASE, MITOCHONDRIAL"/>
    <property type="match status" value="1"/>
</dbReference>
<dbReference type="PANTHER" id="PTHR11552">
    <property type="entry name" value="GLUCOSE-METHANOL-CHOLINE GMC OXIDOREDUCTASE"/>
    <property type="match status" value="1"/>
</dbReference>
<feature type="domain" description="Glucose-methanol-choline oxidoreductase N-terminal" evidence="6">
    <location>
        <begin position="79"/>
        <end position="102"/>
    </location>
</feature>
<keyword evidence="9" id="KW-1185">Reference proteome</keyword>
<gene>
    <name evidence="8" type="ordered locus">P700755_002851</name>
</gene>
<evidence type="ECO:0000256" key="4">
    <source>
        <dbReference type="ARBA" id="ARBA00022827"/>
    </source>
</evidence>
<dbReference type="InterPro" id="IPR036188">
    <property type="entry name" value="FAD/NAD-bd_sf"/>
</dbReference>
<dbReference type="EMBL" id="CP003879">
    <property type="protein sequence ID" value="AFU69565.1"/>
    <property type="molecule type" value="Genomic_DNA"/>
</dbReference>
<comment type="cofactor">
    <cofactor evidence="1">
        <name>FAD</name>
        <dbReference type="ChEBI" id="CHEBI:57692"/>
    </cofactor>
</comment>
<keyword evidence="3 5" id="KW-0285">Flavoprotein</keyword>
<dbReference type="SUPFAM" id="SSF54373">
    <property type="entry name" value="FAD-linked reductases, C-terminal domain"/>
    <property type="match status" value="1"/>
</dbReference>
<dbReference type="STRING" id="313595.P700755_002851"/>
<dbReference type="Proteomes" id="UP000008514">
    <property type="component" value="Chromosome"/>
</dbReference>
<evidence type="ECO:0000313" key="9">
    <source>
        <dbReference type="Proteomes" id="UP000008514"/>
    </source>
</evidence>
<dbReference type="InterPro" id="IPR007867">
    <property type="entry name" value="GMC_OxRtase_C"/>
</dbReference>
<organism evidence="8 9">
    <name type="scientific">Psychroflexus torquis (strain ATCC 700755 / CIP 106069 / ACAM 623)</name>
    <dbReference type="NCBI Taxonomy" id="313595"/>
    <lineage>
        <taxon>Bacteria</taxon>
        <taxon>Pseudomonadati</taxon>
        <taxon>Bacteroidota</taxon>
        <taxon>Flavobacteriia</taxon>
        <taxon>Flavobacteriales</taxon>
        <taxon>Flavobacteriaceae</taxon>
        <taxon>Psychroflexus</taxon>
    </lineage>
</organism>
<dbReference type="AlphaFoldDB" id="K4IVT3"/>
<evidence type="ECO:0000313" key="8">
    <source>
        <dbReference type="EMBL" id="AFU69565.1"/>
    </source>
</evidence>
<dbReference type="InterPro" id="IPR012132">
    <property type="entry name" value="GMC_OxRdtase"/>
</dbReference>
<dbReference type="InterPro" id="IPR000172">
    <property type="entry name" value="GMC_OxRdtase_N"/>
</dbReference>
<dbReference type="HOGENOM" id="CLU_002865_7_2_10"/>
<evidence type="ECO:0000256" key="1">
    <source>
        <dbReference type="ARBA" id="ARBA00001974"/>
    </source>
</evidence>
<feature type="domain" description="Glucose-methanol-choline oxidoreductase N-terminal" evidence="7">
    <location>
        <begin position="251"/>
        <end position="265"/>
    </location>
</feature>
<proteinExistence type="inferred from homology"/>
<dbReference type="GO" id="GO:0050660">
    <property type="term" value="F:flavin adenine dinucleotide binding"/>
    <property type="evidence" value="ECO:0007669"/>
    <property type="project" value="InterPro"/>
</dbReference>
<dbReference type="RefSeq" id="WP_015025122.1">
    <property type="nucleotide sequence ID" value="NC_018721.1"/>
</dbReference>
<name>K4IVT3_PSYTT</name>